<feature type="region of interest" description="Disordered" evidence="1">
    <location>
        <begin position="327"/>
        <end position="400"/>
    </location>
</feature>
<gene>
    <name evidence="2" type="ORF">I302_01603</name>
    <name evidence="3" type="ORF">I302_102907</name>
</gene>
<feature type="region of interest" description="Disordered" evidence="1">
    <location>
        <begin position="114"/>
        <end position="192"/>
    </location>
</feature>
<proteinExistence type="predicted"/>
<evidence type="ECO:0000313" key="3">
    <source>
        <dbReference type="EMBL" id="WVW80916.1"/>
    </source>
</evidence>
<reference evidence="3" key="4">
    <citation type="submission" date="2024-02" db="EMBL/GenBank/DDBJ databases">
        <title>Comparative genomics of Cryptococcus and Kwoniella reveals pathogenesis evolution and contrasting modes of karyotype evolution via chromosome fusion or intercentromeric recombination.</title>
        <authorList>
            <person name="Coelho M.A."/>
            <person name="David-Palma M."/>
            <person name="Shea T."/>
            <person name="Bowers K."/>
            <person name="McGinley-Smith S."/>
            <person name="Mohammad A.W."/>
            <person name="Gnirke A."/>
            <person name="Yurkov A.M."/>
            <person name="Nowrousian M."/>
            <person name="Sun S."/>
            <person name="Cuomo C.A."/>
            <person name="Heitman J."/>
        </authorList>
    </citation>
    <scope>NUCLEOTIDE SEQUENCE</scope>
    <source>
        <strain evidence="3">CBS 10118</strain>
    </source>
</reference>
<sequence>MGYPLLQQFEDWIRCEQIDPISVSLDPRRHGAATLPDSARSRLPSSVALPRINIPPWDGAHESAFGSESVPYPQPTSDLSDQGFGYHFSGLGGEGVVPSQSSLDLLHAEQITGVRSASSLSTDTSGVTQSGGLSETAASSLPESLVNERSGTINQSPSRPRGIGSAKVIRSSRRHGSSASQRSSNSASISNIQEENRRQLEQLEAQAHLSQADDEAIARLKHRLSSSRSKHYTTKRRHELEDKVSRQSESALKDAKRISALESDNEALKERGTLLRSSVGIYDNSSVPILLDDHSMSLETGYRIGGFSNPLAAPNLDGLQISDYDSTQPSETWESCVESSGFTGTGMGDGSETPSTVSNSRLQEQLQTSPSIGNTRNLSKAAISSTGEPAKTRRTGQDNK</sequence>
<feature type="region of interest" description="Disordered" evidence="1">
    <location>
        <begin position="224"/>
        <end position="249"/>
    </location>
</feature>
<dbReference type="KEGG" id="kbi:30206002"/>
<feature type="compositionally biased region" description="Basic residues" evidence="1">
    <location>
        <begin position="224"/>
        <end position="237"/>
    </location>
</feature>
<accession>A0A1B9GGA2</accession>
<keyword evidence="4" id="KW-1185">Reference proteome</keyword>
<reference evidence="2" key="3">
    <citation type="submission" date="2014-01" db="EMBL/GenBank/DDBJ databases">
        <title>Evolution of pathogenesis and genome organization in the Tremellales.</title>
        <authorList>
            <person name="Cuomo C."/>
            <person name="Litvintseva A."/>
            <person name="Heitman J."/>
            <person name="Chen Y."/>
            <person name="Sun S."/>
            <person name="Springer D."/>
            <person name="Dromer F."/>
            <person name="Young S."/>
            <person name="Zeng Q."/>
            <person name="Chapman S."/>
            <person name="Gujja S."/>
            <person name="Saif S."/>
            <person name="Birren B."/>
        </authorList>
    </citation>
    <scope>NUCLEOTIDE SEQUENCE</scope>
    <source>
        <strain evidence="2">CBS 10118</strain>
    </source>
</reference>
<evidence type="ECO:0000313" key="2">
    <source>
        <dbReference type="EMBL" id="OCF30084.1"/>
    </source>
</evidence>
<dbReference type="VEuPathDB" id="FungiDB:I302_01603"/>
<feature type="compositionally biased region" description="Basic and acidic residues" evidence="1">
    <location>
        <begin position="238"/>
        <end position="249"/>
    </location>
</feature>
<organism evidence="2">
    <name type="scientific">Kwoniella bestiolae CBS 10118</name>
    <dbReference type="NCBI Taxonomy" id="1296100"/>
    <lineage>
        <taxon>Eukaryota</taxon>
        <taxon>Fungi</taxon>
        <taxon>Dikarya</taxon>
        <taxon>Basidiomycota</taxon>
        <taxon>Agaricomycotina</taxon>
        <taxon>Tremellomycetes</taxon>
        <taxon>Tremellales</taxon>
        <taxon>Cryptococcaceae</taxon>
        <taxon>Kwoniella</taxon>
    </lineage>
</organism>
<feature type="compositionally biased region" description="Polar residues" evidence="1">
    <location>
        <begin position="114"/>
        <end position="158"/>
    </location>
</feature>
<feature type="compositionally biased region" description="Polar residues" evidence="1">
    <location>
        <begin position="352"/>
        <end position="387"/>
    </location>
</feature>
<feature type="compositionally biased region" description="Polar residues" evidence="1">
    <location>
        <begin position="327"/>
        <end position="342"/>
    </location>
</feature>
<dbReference type="GeneID" id="30206002"/>
<protein>
    <submittedName>
        <fullName evidence="2">Uncharacterized protein</fullName>
    </submittedName>
</protein>
<dbReference type="RefSeq" id="XP_019051154.1">
    <property type="nucleotide sequence ID" value="XM_019188276.1"/>
</dbReference>
<dbReference type="Proteomes" id="UP000092730">
    <property type="component" value="Chromosome 1"/>
</dbReference>
<dbReference type="EMBL" id="CP144541">
    <property type="protein sequence ID" value="WVW80916.1"/>
    <property type="molecule type" value="Genomic_DNA"/>
</dbReference>
<reference evidence="2" key="1">
    <citation type="submission" date="2013-07" db="EMBL/GenBank/DDBJ databases">
        <title>The Genome Sequence of Cryptococcus bestiolae CBS10118.</title>
        <authorList>
            <consortium name="The Broad Institute Genome Sequencing Platform"/>
            <person name="Cuomo C."/>
            <person name="Litvintseva A."/>
            <person name="Chen Y."/>
            <person name="Heitman J."/>
            <person name="Sun S."/>
            <person name="Springer D."/>
            <person name="Dromer F."/>
            <person name="Young S.K."/>
            <person name="Zeng Q."/>
            <person name="Gargeya S."/>
            <person name="Fitzgerald M."/>
            <person name="Abouelleil A."/>
            <person name="Alvarado L."/>
            <person name="Berlin A.M."/>
            <person name="Chapman S.B."/>
            <person name="Dewar J."/>
            <person name="Goldberg J."/>
            <person name="Griggs A."/>
            <person name="Gujja S."/>
            <person name="Hansen M."/>
            <person name="Howarth C."/>
            <person name="Imamovic A."/>
            <person name="Larimer J."/>
            <person name="McCowan C."/>
            <person name="Murphy C."/>
            <person name="Pearson M."/>
            <person name="Priest M."/>
            <person name="Roberts A."/>
            <person name="Saif S."/>
            <person name="Shea T."/>
            <person name="Sykes S."/>
            <person name="Wortman J."/>
            <person name="Nusbaum C."/>
            <person name="Birren B."/>
        </authorList>
    </citation>
    <scope>NUCLEOTIDE SEQUENCE [LARGE SCALE GENOMIC DNA]</scope>
    <source>
        <strain evidence="2">CBS 10118</strain>
    </source>
</reference>
<name>A0A1B9GGA2_9TREE</name>
<dbReference type="EMBL" id="KI894018">
    <property type="protein sequence ID" value="OCF30084.1"/>
    <property type="molecule type" value="Genomic_DNA"/>
</dbReference>
<evidence type="ECO:0000256" key="1">
    <source>
        <dbReference type="SAM" id="MobiDB-lite"/>
    </source>
</evidence>
<feature type="compositionally biased region" description="Low complexity" evidence="1">
    <location>
        <begin position="177"/>
        <end position="192"/>
    </location>
</feature>
<evidence type="ECO:0000313" key="4">
    <source>
        <dbReference type="Proteomes" id="UP000092730"/>
    </source>
</evidence>
<dbReference type="AlphaFoldDB" id="A0A1B9GGA2"/>
<reference evidence="3" key="2">
    <citation type="submission" date="2013-07" db="EMBL/GenBank/DDBJ databases">
        <authorList>
            <consortium name="The Broad Institute Genome Sequencing Platform"/>
            <person name="Cuomo C."/>
            <person name="Litvintseva A."/>
            <person name="Chen Y."/>
            <person name="Heitman J."/>
            <person name="Sun S."/>
            <person name="Springer D."/>
            <person name="Dromer F."/>
            <person name="Young S.K."/>
            <person name="Zeng Q."/>
            <person name="Gargeya S."/>
            <person name="Fitzgerald M."/>
            <person name="Abouelleil A."/>
            <person name="Alvarado L."/>
            <person name="Berlin A.M."/>
            <person name="Chapman S.B."/>
            <person name="Dewar J."/>
            <person name="Goldberg J."/>
            <person name="Griggs A."/>
            <person name="Gujja S."/>
            <person name="Hansen M."/>
            <person name="Howarth C."/>
            <person name="Imamovic A."/>
            <person name="Larimer J."/>
            <person name="McCowan C."/>
            <person name="Murphy C."/>
            <person name="Pearson M."/>
            <person name="Priest M."/>
            <person name="Roberts A."/>
            <person name="Saif S."/>
            <person name="Shea T."/>
            <person name="Sykes S."/>
            <person name="Wortman J."/>
            <person name="Nusbaum C."/>
            <person name="Birren B."/>
        </authorList>
    </citation>
    <scope>NUCLEOTIDE SEQUENCE</scope>
    <source>
        <strain evidence="3">CBS 10118</strain>
    </source>
</reference>
<feature type="region of interest" description="Disordered" evidence="1">
    <location>
        <begin position="64"/>
        <end position="85"/>
    </location>
</feature>